<evidence type="ECO:0000256" key="4">
    <source>
        <dbReference type="SAM" id="MobiDB-lite"/>
    </source>
</evidence>
<dbReference type="Pfam" id="PF06585">
    <property type="entry name" value="JHBP"/>
    <property type="match status" value="1"/>
</dbReference>
<comment type="similarity">
    <text evidence="3">Belongs to the TO family.</text>
</comment>
<accession>A0A7R9I646</accession>
<protein>
    <recommendedName>
        <fullName evidence="7">Protein takeout</fullName>
    </recommendedName>
</protein>
<dbReference type="EMBL" id="OD568443">
    <property type="protein sequence ID" value="CAD7446977.1"/>
    <property type="molecule type" value="Genomic_DNA"/>
</dbReference>
<reference evidence="6" key="1">
    <citation type="submission" date="2020-11" db="EMBL/GenBank/DDBJ databases">
        <authorList>
            <person name="Tran Van P."/>
        </authorList>
    </citation>
    <scope>NUCLEOTIDE SEQUENCE</scope>
</reference>
<dbReference type="GO" id="GO:0007623">
    <property type="term" value="P:circadian rhythm"/>
    <property type="evidence" value="ECO:0007669"/>
    <property type="project" value="UniProtKB-ARBA"/>
</dbReference>
<proteinExistence type="inferred from homology"/>
<dbReference type="InterPro" id="IPR010562">
    <property type="entry name" value="Haemolymph_juvenile_hormone-bd"/>
</dbReference>
<feature type="chain" id="PRO_5030906827" description="Protein takeout" evidence="5">
    <location>
        <begin position="21"/>
        <end position="350"/>
    </location>
</feature>
<organism evidence="6">
    <name type="scientific">Timema bartmani</name>
    <dbReference type="NCBI Taxonomy" id="61472"/>
    <lineage>
        <taxon>Eukaryota</taxon>
        <taxon>Metazoa</taxon>
        <taxon>Ecdysozoa</taxon>
        <taxon>Arthropoda</taxon>
        <taxon>Hexapoda</taxon>
        <taxon>Insecta</taxon>
        <taxon>Pterygota</taxon>
        <taxon>Neoptera</taxon>
        <taxon>Polyneoptera</taxon>
        <taxon>Phasmatodea</taxon>
        <taxon>Timematodea</taxon>
        <taxon>Timematoidea</taxon>
        <taxon>Timematidae</taxon>
        <taxon>Timema</taxon>
    </lineage>
</organism>
<dbReference type="FunFam" id="3.15.10.30:FF:000001">
    <property type="entry name" value="Takeout-like protein 1"/>
    <property type="match status" value="1"/>
</dbReference>
<sequence length="350" mass="39016">MALLWSVVSLVGIVVGYVLSAESPFKPDENSVLLDKRPKIWETLSLNLPPYSSSHLAHEKSPVITEQLGTPSAQPWPKFQKREELAPPFVSAGNKRKGLPRGGTLPGLPDEDHPSLPEIGSLFLPAEWLLTCRREDPEINECVRRLFEHMFPALAVGIPEIGVKRFEPLYIKKLALTKGHGAVVISGSFTDILAHGPSNATTSYALLDLKNRIFELGIDIPEILVESEYDLSGKILILPIVGSGEARLRLSNVTTRVRCDLEFPKVNGREIMYLKTMQVEFLVRGMHVYLGNLFNGNKVLGNTLNSFLNKNSQEVLNELKDPLSESLAEEFRDLMNSAYTHIPTDLWLLD</sequence>
<evidence type="ECO:0000313" key="6">
    <source>
        <dbReference type="EMBL" id="CAD7446977.1"/>
    </source>
</evidence>
<dbReference type="AlphaFoldDB" id="A0A7R9I646"/>
<feature type="signal peptide" evidence="5">
    <location>
        <begin position="1"/>
        <end position="20"/>
    </location>
</feature>
<dbReference type="PANTHER" id="PTHR11008:SF33">
    <property type="entry name" value="PROTEIN TAKEOUT"/>
    <property type="match status" value="1"/>
</dbReference>
<keyword evidence="2" id="KW-0090">Biological rhythms</keyword>
<evidence type="ECO:0000256" key="5">
    <source>
        <dbReference type="SAM" id="SignalP"/>
    </source>
</evidence>
<evidence type="ECO:0000256" key="3">
    <source>
        <dbReference type="ARBA" id="ARBA00060902"/>
    </source>
</evidence>
<evidence type="ECO:0008006" key="7">
    <source>
        <dbReference type="Google" id="ProtNLM"/>
    </source>
</evidence>
<dbReference type="Gene3D" id="3.15.10.30">
    <property type="entry name" value="Haemolymph juvenile hormone binding protein"/>
    <property type="match status" value="1"/>
</dbReference>
<feature type="region of interest" description="Disordered" evidence="4">
    <location>
        <begin position="90"/>
        <end position="110"/>
    </location>
</feature>
<evidence type="ECO:0000256" key="1">
    <source>
        <dbReference type="ARBA" id="ARBA00022729"/>
    </source>
</evidence>
<gene>
    <name evidence="6" type="ORF">TBIB3V08_LOCUS9296</name>
</gene>
<keyword evidence="1 5" id="KW-0732">Signal</keyword>
<dbReference type="GO" id="GO:0005615">
    <property type="term" value="C:extracellular space"/>
    <property type="evidence" value="ECO:0007669"/>
    <property type="project" value="TreeGrafter"/>
</dbReference>
<name>A0A7R9I646_9NEOP</name>
<dbReference type="InterPro" id="IPR038606">
    <property type="entry name" value="To_sf"/>
</dbReference>
<dbReference type="PANTHER" id="PTHR11008">
    <property type="entry name" value="PROTEIN TAKEOUT-LIKE PROTEIN"/>
    <property type="match status" value="1"/>
</dbReference>
<evidence type="ECO:0000256" key="2">
    <source>
        <dbReference type="ARBA" id="ARBA00023108"/>
    </source>
</evidence>
<dbReference type="SMART" id="SM00700">
    <property type="entry name" value="JHBP"/>
    <property type="match status" value="1"/>
</dbReference>